<dbReference type="RefSeq" id="WP_250060919.1">
    <property type="nucleotide sequence ID" value="NZ_JAMJPK010000004.1"/>
</dbReference>
<reference evidence="1" key="1">
    <citation type="submission" date="2022-05" db="EMBL/GenBank/DDBJ databases">
        <title>Halomonas geminus sp. nov. and Halomonas llamarensis sp. nov. isolated from high-altitude salars of the Atacama Desert.</title>
        <authorList>
            <person name="Hintersatz C."/>
            <person name="Rojas L.A."/>
            <person name="Wei T.-S."/>
            <person name="Kutschke S."/>
            <person name="Lehmann F."/>
            <person name="Jain R."/>
            <person name="Pollmann K."/>
        </authorList>
    </citation>
    <scope>NUCLEOTIDE SEQUENCE</scope>
    <source>
        <strain evidence="1">ATCH28</strain>
    </source>
</reference>
<evidence type="ECO:0000313" key="1">
    <source>
        <dbReference type="EMBL" id="MCL7940784.1"/>
    </source>
</evidence>
<dbReference type="EMBL" id="JAMJPK010000004">
    <property type="protein sequence ID" value="MCL7940784.1"/>
    <property type="molecule type" value="Genomic_DNA"/>
</dbReference>
<comment type="caution">
    <text evidence="1">The sequence shown here is derived from an EMBL/GenBank/DDBJ whole genome shotgun (WGS) entry which is preliminary data.</text>
</comment>
<keyword evidence="2" id="KW-1185">Reference proteome</keyword>
<name>A0ABT0T242_9GAMM</name>
<gene>
    <name evidence="1" type="ORF">M8009_10840</name>
</gene>
<dbReference type="Gene3D" id="1.10.3480.10">
    <property type="entry name" value="TorD-like"/>
    <property type="match status" value="1"/>
</dbReference>
<proteinExistence type="predicted"/>
<accession>A0ABT0T242</accession>
<evidence type="ECO:0000313" key="2">
    <source>
        <dbReference type="Proteomes" id="UP001165369"/>
    </source>
</evidence>
<organism evidence="1 2">
    <name type="scientific">Halomonas gemina</name>
    <dbReference type="NCBI Taxonomy" id="2945105"/>
    <lineage>
        <taxon>Bacteria</taxon>
        <taxon>Pseudomonadati</taxon>
        <taxon>Pseudomonadota</taxon>
        <taxon>Gammaproteobacteria</taxon>
        <taxon>Oceanospirillales</taxon>
        <taxon>Halomonadaceae</taxon>
        <taxon>Halomonas</taxon>
    </lineage>
</organism>
<dbReference type="InterPro" id="IPR036411">
    <property type="entry name" value="TorD-like_sf"/>
</dbReference>
<dbReference type="Proteomes" id="UP001165369">
    <property type="component" value="Unassembled WGS sequence"/>
</dbReference>
<protein>
    <submittedName>
        <fullName evidence="1">Molecular chaperone TorD family protein</fullName>
    </submittedName>
</protein>
<sequence>MRDPTPLQGEGAPCSPAGRPAGIMIETSPIPDLLPSAELGLCLSRAFLAPQIGMTLAEARGPLLEDLTCLAASLPSIDSERLAALSAAFAALTDTQRLILGYSRLFLAPPAPAPLNLGAYLDGGLMARSVSHMEALYCRHGLERDPAFRDLPDHLALNLQWLAWVYSEAEEAREAGADARAALTDAASMLEELTLPALAGIRRKVIAADVDATTRPWRLLVELTHDQLSRDLAHLRAALPEPAREEPRSSLSGPAADAAIATFEHSDAPRERLSCRACGRGFESDPVLAEMRRRLLAAGVDADHLAVCPGCRDDNSAIPRHRCAP</sequence>
<dbReference type="Pfam" id="PF02613">
    <property type="entry name" value="Nitrate_red_del"/>
    <property type="match status" value="1"/>
</dbReference>
<dbReference type="InterPro" id="IPR020945">
    <property type="entry name" value="DMSO/NO3_reduct_chaperone"/>
</dbReference>
<dbReference type="SUPFAM" id="SSF89155">
    <property type="entry name" value="TorD-like"/>
    <property type="match status" value="1"/>
</dbReference>